<dbReference type="SUPFAM" id="SSF57903">
    <property type="entry name" value="FYVE/PHD zinc finger"/>
    <property type="match status" value="1"/>
</dbReference>
<sequence length="514" mass="56035">MPRDDLSIDFVGKAMPPTEHQDCAAVLEEWANRTANLPAEIAFMQEEIAEKDRQMNECLQVINKNDAAIQKWIKLNGSHVPNPKEESHRKIVLENYDKAAILQEEKVALSQKTQNVIDKHTRWLDMNIKALQDRGEFPEDGDLPSILRPHPQERPARPEPTAPVMPLSQIANSATVVHQRHPNQHPTRMLPTQTQPHHAAGVTASAPTTPAAAIMLNRQTRESSLGAANKRQRLTGGLGTMPANSSGLARHSSLTPATPRAGTPTSTRAGSAQPRASQKITTGIKKVAPQGSRQSGVPRKIKPTKSGLGRVKRPGSKNSPSSTNDSELSEAESGSGEEDEENAPPSPSGRDADGDEDMADADDDEGGDDRKYCVCQSVSYGDMVACDNEACPYEWFHWTCVGLKSEPVGTWICPTKIPSDSFYVQKRSLACVFLPDFISPPLSSFTGIARTARQTPNSIQDGGSQVFLANSSHRRGASLYNPDPESPSQCVWGKRRMGTYRENSTGPYLSDNIP</sequence>
<dbReference type="InterPro" id="IPR028651">
    <property type="entry name" value="ING_fam"/>
</dbReference>
<dbReference type="Gene3D" id="6.10.140.1740">
    <property type="match status" value="1"/>
</dbReference>
<keyword evidence="7" id="KW-0156">Chromatin regulator</keyword>
<gene>
    <name evidence="18" type="ORF">OIDMADRAFT_143595</name>
</gene>
<protein>
    <recommendedName>
        <fullName evidence="12">Chromatin modification-related protein YNG2</fullName>
    </recommendedName>
    <alternativeName>
        <fullName evidence="13">ING1 homolog 2</fullName>
    </alternativeName>
</protein>
<dbReference type="SMART" id="SM01408">
    <property type="entry name" value="ING"/>
    <property type="match status" value="1"/>
</dbReference>
<dbReference type="GO" id="GO:0006281">
    <property type="term" value="P:DNA repair"/>
    <property type="evidence" value="ECO:0007669"/>
    <property type="project" value="UniProtKB-KW"/>
</dbReference>
<dbReference type="GO" id="GO:0035267">
    <property type="term" value="C:NuA4 histone acetyltransferase complex"/>
    <property type="evidence" value="ECO:0007669"/>
    <property type="project" value="TreeGrafter"/>
</dbReference>
<evidence type="ECO:0000256" key="5">
    <source>
        <dbReference type="ARBA" id="ARBA00022771"/>
    </source>
</evidence>
<comment type="function">
    <text evidence="11">Component of the NuA4 histone acetyltransferase complex which is involved in transcriptional activation of selected genes principally by acetylation of nucleosomal histone H4 and H2A. The NuA4 complex is also involved in DNA repair. Involved in cell cycle progression and meiosis.</text>
</comment>
<evidence type="ECO:0000259" key="16">
    <source>
        <dbReference type="SMART" id="SM00249"/>
    </source>
</evidence>
<evidence type="ECO:0000256" key="8">
    <source>
        <dbReference type="ARBA" id="ARBA00023204"/>
    </source>
</evidence>
<dbReference type="PANTHER" id="PTHR10333:SF100">
    <property type="entry name" value="CHROMATIN MODIFICATION-RELATED PROTEIN YNG2"/>
    <property type="match status" value="1"/>
</dbReference>
<feature type="compositionally biased region" description="Acidic residues" evidence="15">
    <location>
        <begin position="327"/>
        <end position="342"/>
    </location>
</feature>
<comment type="similarity">
    <text evidence="2">Belongs to the ING family.</text>
</comment>
<evidence type="ECO:0000256" key="12">
    <source>
        <dbReference type="ARBA" id="ARBA00040138"/>
    </source>
</evidence>
<dbReference type="Gene3D" id="3.30.40.10">
    <property type="entry name" value="Zinc/RING finger domain, C3HC4 (zinc finger)"/>
    <property type="match status" value="1"/>
</dbReference>
<dbReference type="FunCoup" id="A0A0C3CYS4">
    <property type="interactions" value="281"/>
</dbReference>
<feature type="site" description="Histone H3K4me3 binding" evidence="14">
    <location>
        <position position="387"/>
    </location>
</feature>
<dbReference type="GO" id="GO:0005634">
    <property type="term" value="C:nucleus"/>
    <property type="evidence" value="ECO:0007669"/>
    <property type="project" value="UniProtKB-SubCell"/>
</dbReference>
<dbReference type="GO" id="GO:0006355">
    <property type="term" value="P:regulation of DNA-templated transcription"/>
    <property type="evidence" value="ECO:0007669"/>
    <property type="project" value="TreeGrafter"/>
</dbReference>
<evidence type="ECO:0000256" key="7">
    <source>
        <dbReference type="ARBA" id="ARBA00022853"/>
    </source>
</evidence>
<evidence type="ECO:0000256" key="9">
    <source>
        <dbReference type="ARBA" id="ARBA00023242"/>
    </source>
</evidence>
<name>A0A0C3CYS4_OIDMZ</name>
<feature type="compositionally biased region" description="Acidic residues" evidence="15">
    <location>
        <begin position="353"/>
        <end position="367"/>
    </location>
</feature>
<accession>A0A0C3CYS4</accession>
<dbReference type="InterPro" id="IPR001965">
    <property type="entry name" value="Znf_PHD"/>
</dbReference>
<evidence type="ECO:0000256" key="13">
    <source>
        <dbReference type="ARBA" id="ARBA00042676"/>
    </source>
</evidence>
<evidence type="ECO:0000313" key="19">
    <source>
        <dbReference type="Proteomes" id="UP000054321"/>
    </source>
</evidence>
<reference evidence="19" key="2">
    <citation type="submission" date="2015-01" db="EMBL/GenBank/DDBJ databases">
        <title>Evolutionary Origins and Diversification of the Mycorrhizal Mutualists.</title>
        <authorList>
            <consortium name="DOE Joint Genome Institute"/>
            <consortium name="Mycorrhizal Genomics Consortium"/>
            <person name="Kohler A."/>
            <person name="Kuo A."/>
            <person name="Nagy L.G."/>
            <person name="Floudas D."/>
            <person name="Copeland A."/>
            <person name="Barry K.W."/>
            <person name="Cichocki N."/>
            <person name="Veneault-Fourrey C."/>
            <person name="LaButti K."/>
            <person name="Lindquist E.A."/>
            <person name="Lipzen A."/>
            <person name="Lundell T."/>
            <person name="Morin E."/>
            <person name="Murat C."/>
            <person name="Riley R."/>
            <person name="Ohm R."/>
            <person name="Sun H."/>
            <person name="Tunlid A."/>
            <person name="Henrissat B."/>
            <person name="Grigoriev I.V."/>
            <person name="Hibbett D.S."/>
            <person name="Martin F."/>
        </authorList>
    </citation>
    <scope>NUCLEOTIDE SEQUENCE [LARGE SCALE GENOMIC DNA]</scope>
    <source>
        <strain evidence="19">Zn</strain>
    </source>
</reference>
<dbReference type="SMART" id="SM00249">
    <property type="entry name" value="PHD"/>
    <property type="match status" value="1"/>
</dbReference>
<evidence type="ECO:0000256" key="10">
    <source>
        <dbReference type="ARBA" id="ARBA00023254"/>
    </source>
</evidence>
<feature type="region of interest" description="Disordered" evidence="15">
    <location>
        <begin position="183"/>
        <end position="204"/>
    </location>
</feature>
<dbReference type="STRING" id="913774.A0A0C3CYS4"/>
<dbReference type="CDD" id="cd15505">
    <property type="entry name" value="PHD_ING"/>
    <property type="match status" value="1"/>
</dbReference>
<proteinExistence type="inferred from homology"/>
<dbReference type="GO" id="GO:0008270">
    <property type="term" value="F:zinc ion binding"/>
    <property type="evidence" value="ECO:0007669"/>
    <property type="project" value="UniProtKB-KW"/>
</dbReference>
<organism evidence="18 19">
    <name type="scientific">Oidiodendron maius (strain Zn)</name>
    <dbReference type="NCBI Taxonomy" id="913774"/>
    <lineage>
        <taxon>Eukaryota</taxon>
        <taxon>Fungi</taxon>
        <taxon>Dikarya</taxon>
        <taxon>Ascomycota</taxon>
        <taxon>Pezizomycotina</taxon>
        <taxon>Leotiomycetes</taxon>
        <taxon>Leotiomycetes incertae sedis</taxon>
        <taxon>Myxotrichaceae</taxon>
        <taxon>Oidiodendron</taxon>
    </lineage>
</organism>
<feature type="compositionally biased region" description="Polar residues" evidence="15">
    <location>
        <begin position="263"/>
        <end position="281"/>
    </location>
</feature>
<keyword evidence="4" id="KW-0227">DNA damage</keyword>
<dbReference type="InterPro" id="IPR011011">
    <property type="entry name" value="Znf_FYVE_PHD"/>
</dbReference>
<dbReference type="OrthoDB" id="2505961at2759"/>
<dbReference type="InterPro" id="IPR013083">
    <property type="entry name" value="Znf_RING/FYVE/PHD"/>
</dbReference>
<dbReference type="EMBL" id="KN832873">
    <property type="protein sequence ID" value="KIN04154.1"/>
    <property type="molecule type" value="Genomic_DNA"/>
</dbReference>
<keyword evidence="19" id="KW-1185">Reference proteome</keyword>
<evidence type="ECO:0000256" key="11">
    <source>
        <dbReference type="ARBA" id="ARBA00037044"/>
    </source>
</evidence>
<dbReference type="PANTHER" id="PTHR10333">
    <property type="entry name" value="INHIBITOR OF GROWTH PROTEIN"/>
    <property type="match status" value="1"/>
</dbReference>
<evidence type="ECO:0000259" key="17">
    <source>
        <dbReference type="SMART" id="SM01408"/>
    </source>
</evidence>
<evidence type="ECO:0000256" key="14">
    <source>
        <dbReference type="PIRSR" id="PIRSR628651-50"/>
    </source>
</evidence>
<dbReference type="CDD" id="cd16858">
    <property type="entry name" value="ING_ING3_Yng2p"/>
    <property type="match status" value="1"/>
</dbReference>
<feature type="site" description="Histone H3K4me3 binding" evidence="14">
    <location>
        <position position="372"/>
    </location>
</feature>
<feature type="site" description="Histone H3K4me3 binding" evidence="14">
    <location>
        <position position="395"/>
    </location>
</feature>
<dbReference type="GO" id="GO:0006325">
    <property type="term" value="P:chromatin organization"/>
    <property type="evidence" value="ECO:0007669"/>
    <property type="project" value="UniProtKB-KW"/>
</dbReference>
<keyword evidence="6" id="KW-0862">Zinc</keyword>
<dbReference type="HOGENOM" id="CLU_031900_7_0_1"/>
<evidence type="ECO:0000256" key="1">
    <source>
        <dbReference type="ARBA" id="ARBA00004123"/>
    </source>
</evidence>
<keyword evidence="5" id="KW-0863">Zinc-finger</keyword>
<feature type="region of interest" description="Disordered" evidence="15">
    <location>
        <begin position="222"/>
        <end position="367"/>
    </location>
</feature>
<keyword evidence="8" id="KW-0234">DNA repair</keyword>
<evidence type="ECO:0000256" key="4">
    <source>
        <dbReference type="ARBA" id="ARBA00022763"/>
    </source>
</evidence>
<evidence type="ECO:0000256" key="3">
    <source>
        <dbReference type="ARBA" id="ARBA00022723"/>
    </source>
</evidence>
<dbReference type="InParanoid" id="A0A0C3CYS4"/>
<keyword evidence="10" id="KW-0469">Meiosis</keyword>
<keyword evidence="3" id="KW-0479">Metal-binding</keyword>
<feature type="compositionally biased region" description="Polar residues" evidence="15">
    <location>
        <begin position="184"/>
        <end position="196"/>
    </location>
</feature>
<evidence type="ECO:0000256" key="6">
    <source>
        <dbReference type="ARBA" id="ARBA00022833"/>
    </source>
</evidence>
<dbReference type="AlphaFoldDB" id="A0A0C3CYS4"/>
<feature type="compositionally biased region" description="Polar residues" evidence="15">
    <location>
        <begin position="242"/>
        <end position="256"/>
    </location>
</feature>
<feature type="region of interest" description="Disordered" evidence="15">
    <location>
        <begin position="135"/>
        <end position="162"/>
    </location>
</feature>
<evidence type="ECO:0000256" key="15">
    <source>
        <dbReference type="SAM" id="MobiDB-lite"/>
    </source>
</evidence>
<dbReference type="Pfam" id="PF12998">
    <property type="entry name" value="ING"/>
    <property type="match status" value="1"/>
</dbReference>
<evidence type="ECO:0000256" key="2">
    <source>
        <dbReference type="ARBA" id="ARBA00010210"/>
    </source>
</evidence>
<dbReference type="InterPro" id="IPR024610">
    <property type="entry name" value="ING_N_histone-binding"/>
</dbReference>
<reference evidence="18 19" key="1">
    <citation type="submission" date="2014-04" db="EMBL/GenBank/DDBJ databases">
        <authorList>
            <consortium name="DOE Joint Genome Institute"/>
            <person name="Kuo A."/>
            <person name="Martino E."/>
            <person name="Perotto S."/>
            <person name="Kohler A."/>
            <person name="Nagy L.G."/>
            <person name="Floudas D."/>
            <person name="Copeland A."/>
            <person name="Barry K.W."/>
            <person name="Cichocki N."/>
            <person name="Veneault-Fourrey C."/>
            <person name="LaButti K."/>
            <person name="Lindquist E.A."/>
            <person name="Lipzen A."/>
            <person name="Lundell T."/>
            <person name="Morin E."/>
            <person name="Murat C."/>
            <person name="Sun H."/>
            <person name="Tunlid A."/>
            <person name="Henrissat B."/>
            <person name="Grigoriev I.V."/>
            <person name="Hibbett D.S."/>
            <person name="Martin F."/>
            <person name="Nordberg H.P."/>
            <person name="Cantor M.N."/>
            <person name="Hua S.X."/>
        </authorList>
    </citation>
    <scope>NUCLEOTIDE SEQUENCE [LARGE SCALE GENOMIC DNA]</scope>
    <source>
        <strain evidence="18 19">Zn</strain>
    </source>
</reference>
<dbReference type="GO" id="GO:0051321">
    <property type="term" value="P:meiotic cell cycle"/>
    <property type="evidence" value="ECO:0007669"/>
    <property type="project" value="UniProtKB-KW"/>
</dbReference>
<evidence type="ECO:0000313" key="18">
    <source>
        <dbReference type="EMBL" id="KIN04154.1"/>
    </source>
</evidence>
<feature type="site" description="Histone H3K4me3 binding" evidence="14">
    <location>
        <position position="383"/>
    </location>
</feature>
<feature type="domain" description="Zinc finger PHD-type" evidence="16">
    <location>
        <begin position="372"/>
        <end position="417"/>
    </location>
</feature>
<keyword evidence="9" id="KW-0539">Nucleus</keyword>
<dbReference type="Proteomes" id="UP000054321">
    <property type="component" value="Unassembled WGS sequence"/>
</dbReference>
<feature type="domain" description="Inhibitor of growth protein N-terminal histone-binding" evidence="17">
    <location>
        <begin position="26"/>
        <end position="131"/>
    </location>
</feature>
<comment type="subcellular location">
    <subcellularLocation>
        <location evidence="1">Nucleus</location>
    </subcellularLocation>
</comment>